<name>A0AAV9GES0_9PEZI</name>
<gene>
    <name evidence="2" type="ORF">QBC34DRAFT_440468</name>
</gene>
<protein>
    <submittedName>
        <fullName evidence="2">Uncharacterized protein</fullName>
    </submittedName>
</protein>
<accession>A0AAV9GES0</accession>
<proteinExistence type="predicted"/>
<sequence length="440" mass="47522">MLRLFDVESRVVLRAVAARPSCSSFPRHSTPGPHTLSAPVTADARQATANQVASDPAANPELDPRGAVTAIPTKRARGNTTSELELLEGIFEKKMKVTPITKPETRSDQDGTPNESESGSAKRRRVGDSGNPISTLVEQTTPFEPLMDITKSASHPPVFSNGRKDCESPTTSVIAQKKQDASELDVVRLDSLDGRTSATTCAAPSMQTKSGRPAEIPNHVTSVTPIPRKASIKRKQVDYSGRYSILEPPAIKIAPPAKVQDLRQPEYKHVCLGPDGVIYLVKPDCIFEAQYYVRDGGLSLSLLPSQLLKHHKALTAIGSWNPATDDVSHIKPRVIAAPGKPKFVLDENRPPYVRPNVSQAASPSVKPSSQAISSVQTKPTERELREQGRDPSGVHSGVQQLVCQSHNRDSYSDINLACQILCWSCCGSPVGIGPGECTRK</sequence>
<reference evidence="2" key="2">
    <citation type="submission" date="2023-05" db="EMBL/GenBank/DDBJ databases">
        <authorList>
            <consortium name="Lawrence Berkeley National Laboratory"/>
            <person name="Steindorff A."/>
            <person name="Hensen N."/>
            <person name="Bonometti L."/>
            <person name="Westerberg I."/>
            <person name="Brannstrom I.O."/>
            <person name="Guillou S."/>
            <person name="Cros-Aarteil S."/>
            <person name="Calhoun S."/>
            <person name="Haridas S."/>
            <person name="Kuo A."/>
            <person name="Mondo S."/>
            <person name="Pangilinan J."/>
            <person name="Riley R."/>
            <person name="Labutti K."/>
            <person name="Andreopoulos B."/>
            <person name="Lipzen A."/>
            <person name="Chen C."/>
            <person name="Yanf M."/>
            <person name="Daum C."/>
            <person name="Ng V."/>
            <person name="Clum A."/>
            <person name="Ohm R."/>
            <person name="Martin F."/>
            <person name="Silar P."/>
            <person name="Natvig D."/>
            <person name="Lalanne C."/>
            <person name="Gautier V."/>
            <person name="Ament-Velasquez S.L."/>
            <person name="Kruys A."/>
            <person name="Hutchinson M.I."/>
            <person name="Powell A.J."/>
            <person name="Barry K."/>
            <person name="Miller A.N."/>
            <person name="Grigoriev I.V."/>
            <person name="Debuchy R."/>
            <person name="Gladieux P."/>
            <person name="Thoren M.H."/>
            <person name="Johannesson H."/>
        </authorList>
    </citation>
    <scope>NUCLEOTIDE SEQUENCE</scope>
    <source>
        <strain evidence="2">PSN243</strain>
    </source>
</reference>
<dbReference type="EMBL" id="MU865953">
    <property type="protein sequence ID" value="KAK4446950.1"/>
    <property type="molecule type" value="Genomic_DNA"/>
</dbReference>
<feature type="compositionally biased region" description="Basic and acidic residues" evidence="1">
    <location>
        <begin position="379"/>
        <end position="389"/>
    </location>
</feature>
<feature type="region of interest" description="Disordered" evidence="1">
    <location>
        <begin position="21"/>
        <end position="82"/>
    </location>
</feature>
<feature type="region of interest" description="Disordered" evidence="1">
    <location>
        <begin position="354"/>
        <end position="395"/>
    </location>
</feature>
<feature type="region of interest" description="Disordered" evidence="1">
    <location>
        <begin position="97"/>
        <end position="136"/>
    </location>
</feature>
<organism evidence="2 3">
    <name type="scientific">Podospora aff. communis PSN243</name>
    <dbReference type="NCBI Taxonomy" id="3040156"/>
    <lineage>
        <taxon>Eukaryota</taxon>
        <taxon>Fungi</taxon>
        <taxon>Dikarya</taxon>
        <taxon>Ascomycota</taxon>
        <taxon>Pezizomycotina</taxon>
        <taxon>Sordariomycetes</taxon>
        <taxon>Sordariomycetidae</taxon>
        <taxon>Sordariales</taxon>
        <taxon>Podosporaceae</taxon>
        <taxon>Podospora</taxon>
    </lineage>
</organism>
<feature type="compositionally biased region" description="Polar residues" evidence="1">
    <location>
        <begin position="356"/>
        <end position="378"/>
    </location>
</feature>
<dbReference type="AlphaFoldDB" id="A0AAV9GES0"/>
<reference evidence="2" key="1">
    <citation type="journal article" date="2023" name="Mol. Phylogenet. Evol.">
        <title>Genome-scale phylogeny and comparative genomics of the fungal order Sordariales.</title>
        <authorList>
            <person name="Hensen N."/>
            <person name="Bonometti L."/>
            <person name="Westerberg I."/>
            <person name="Brannstrom I.O."/>
            <person name="Guillou S."/>
            <person name="Cros-Aarteil S."/>
            <person name="Calhoun S."/>
            <person name="Haridas S."/>
            <person name="Kuo A."/>
            <person name="Mondo S."/>
            <person name="Pangilinan J."/>
            <person name="Riley R."/>
            <person name="LaButti K."/>
            <person name="Andreopoulos B."/>
            <person name="Lipzen A."/>
            <person name="Chen C."/>
            <person name="Yan M."/>
            <person name="Daum C."/>
            <person name="Ng V."/>
            <person name="Clum A."/>
            <person name="Steindorff A."/>
            <person name="Ohm R.A."/>
            <person name="Martin F."/>
            <person name="Silar P."/>
            <person name="Natvig D.O."/>
            <person name="Lalanne C."/>
            <person name="Gautier V."/>
            <person name="Ament-Velasquez S.L."/>
            <person name="Kruys A."/>
            <person name="Hutchinson M.I."/>
            <person name="Powell A.J."/>
            <person name="Barry K."/>
            <person name="Miller A.N."/>
            <person name="Grigoriev I.V."/>
            <person name="Debuchy R."/>
            <person name="Gladieux P."/>
            <person name="Hiltunen Thoren M."/>
            <person name="Johannesson H."/>
        </authorList>
    </citation>
    <scope>NUCLEOTIDE SEQUENCE</scope>
    <source>
        <strain evidence="2">PSN243</strain>
    </source>
</reference>
<evidence type="ECO:0000313" key="3">
    <source>
        <dbReference type="Proteomes" id="UP001321760"/>
    </source>
</evidence>
<comment type="caution">
    <text evidence="2">The sequence shown here is derived from an EMBL/GenBank/DDBJ whole genome shotgun (WGS) entry which is preliminary data.</text>
</comment>
<evidence type="ECO:0000256" key="1">
    <source>
        <dbReference type="SAM" id="MobiDB-lite"/>
    </source>
</evidence>
<keyword evidence="3" id="KW-1185">Reference proteome</keyword>
<dbReference type="Proteomes" id="UP001321760">
    <property type="component" value="Unassembled WGS sequence"/>
</dbReference>
<feature type="compositionally biased region" description="Polar residues" evidence="1">
    <location>
        <begin position="110"/>
        <end position="119"/>
    </location>
</feature>
<evidence type="ECO:0000313" key="2">
    <source>
        <dbReference type="EMBL" id="KAK4446950.1"/>
    </source>
</evidence>